<feature type="transmembrane region" description="Helical" evidence="1">
    <location>
        <begin position="80"/>
        <end position="101"/>
    </location>
</feature>
<organism evidence="2 3">
    <name type="scientific">Solanum commersonii</name>
    <name type="common">Commerson's wild potato</name>
    <name type="synonym">Commerson's nightshade</name>
    <dbReference type="NCBI Taxonomy" id="4109"/>
    <lineage>
        <taxon>Eukaryota</taxon>
        <taxon>Viridiplantae</taxon>
        <taxon>Streptophyta</taxon>
        <taxon>Embryophyta</taxon>
        <taxon>Tracheophyta</taxon>
        <taxon>Spermatophyta</taxon>
        <taxon>Magnoliopsida</taxon>
        <taxon>eudicotyledons</taxon>
        <taxon>Gunneridae</taxon>
        <taxon>Pentapetalae</taxon>
        <taxon>asterids</taxon>
        <taxon>lamiids</taxon>
        <taxon>Solanales</taxon>
        <taxon>Solanaceae</taxon>
        <taxon>Solanoideae</taxon>
        <taxon>Solaneae</taxon>
        <taxon>Solanum</taxon>
    </lineage>
</organism>
<reference evidence="2 3" key="1">
    <citation type="submission" date="2020-09" db="EMBL/GenBank/DDBJ databases">
        <title>De no assembly of potato wild relative species, Solanum commersonii.</title>
        <authorList>
            <person name="Cho K."/>
        </authorList>
    </citation>
    <scope>NUCLEOTIDE SEQUENCE [LARGE SCALE GENOMIC DNA]</scope>
    <source>
        <strain evidence="2">LZ3.2</strain>
        <tissue evidence="2">Leaf</tissue>
    </source>
</reference>
<evidence type="ECO:0000313" key="3">
    <source>
        <dbReference type="Proteomes" id="UP000824120"/>
    </source>
</evidence>
<sequence length="221" mass="25569">MASFQGQTSPEQANPHFFYLFLCAIVHGFLSRRENRPILMVKRAQSRQIPIFADFRLLVSTSKPAIFKVKRAPEQENPHFCLFLCAIIHAFLVIWSFDVFFTETFPTHPLRPYPWIFGDPKFQRVFCQNISWTSVKTIVMELVGPNGAGKPPFLLIFVCYNPYTFGDPEFQCDFCQIFLWVSFKTLVMEPVSPDGQTDPFSRTNEPQSRQTPIFCQFSCAI</sequence>
<comment type="caution">
    <text evidence="2">The sequence shown here is derived from an EMBL/GenBank/DDBJ whole genome shotgun (WGS) entry which is preliminary data.</text>
</comment>
<keyword evidence="1" id="KW-0472">Membrane</keyword>
<dbReference type="Proteomes" id="UP000824120">
    <property type="component" value="Chromosome 8"/>
</dbReference>
<keyword evidence="1" id="KW-0812">Transmembrane</keyword>
<feature type="transmembrane region" description="Helical" evidence="1">
    <location>
        <begin position="12"/>
        <end position="30"/>
    </location>
</feature>
<keyword evidence="1" id="KW-1133">Transmembrane helix</keyword>
<accession>A0A9J5XVS5</accession>
<keyword evidence="3" id="KW-1185">Reference proteome</keyword>
<gene>
    <name evidence="2" type="ORF">H5410_042225</name>
</gene>
<name>A0A9J5XVS5_SOLCO</name>
<dbReference type="EMBL" id="JACXVP010000008">
    <property type="protein sequence ID" value="KAG5591711.1"/>
    <property type="molecule type" value="Genomic_DNA"/>
</dbReference>
<evidence type="ECO:0000256" key="1">
    <source>
        <dbReference type="SAM" id="Phobius"/>
    </source>
</evidence>
<proteinExistence type="predicted"/>
<evidence type="ECO:0000313" key="2">
    <source>
        <dbReference type="EMBL" id="KAG5591711.1"/>
    </source>
</evidence>
<dbReference type="AlphaFoldDB" id="A0A9J5XVS5"/>
<protein>
    <submittedName>
        <fullName evidence="2">Uncharacterized protein</fullName>
    </submittedName>
</protein>